<feature type="non-terminal residue" evidence="1">
    <location>
        <position position="1"/>
    </location>
</feature>
<name>A0A9N9DZS1_9GLOM</name>
<accession>A0A9N9DZS1</accession>
<dbReference type="OrthoDB" id="2357244at2759"/>
<protein>
    <submittedName>
        <fullName evidence="1">3637_t:CDS:1</fullName>
    </submittedName>
</protein>
<feature type="non-terminal residue" evidence="1">
    <location>
        <position position="144"/>
    </location>
</feature>
<dbReference type="AlphaFoldDB" id="A0A9N9DZS1"/>
<evidence type="ECO:0000313" key="1">
    <source>
        <dbReference type="EMBL" id="CAG8655276.1"/>
    </source>
</evidence>
<sequence>RTFFEDKSENTKYKSNLMHHTYNPFEQPEIIAYIIKNLTLYDLTKCLYINRIWNKEAKRKFFIRQEKLQDIFWKLESELEEAEEKYAWWIGGGGNTNPEIENPYIRINSLNRELFGIIKRLQELEHYMLSNNIIDRIAGAHYMY</sequence>
<dbReference type="EMBL" id="CAJVPJ010004745">
    <property type="protein sequence ID" value="CAG8655276.1"/>
    <property type="molecule type" value="Genomic_DNA"/>
</dbReference>
<organism evidence="1 2">
    <name type="scientific">Paraglomus occultum</name>
    <dbReference type="NCBI Taxonomy" id="144539"/>
    <lineage>
        <taxon>Eukaryota</taxon>
        <taxon>Fungi</taxon>
        <taxon>Fungi incertae sedis</taxon>
        <taxon>Mucoromycota</taxon>
        <taxon>Glomeromycotina</taxon>
        <taxon>Glomeromycetes</taxon>
        <taxon>Paraglomerales</taxon>
        <taxon>Paraglomeraceae</taxon>
        <taxon>Paraglomus</taxon>
    </lineage>
</organism>
<dbReference type="Proteomes" id="UP000789572">
    <property type="component" value="Unassembled WGS sequence"/>
</dbReference>
<gene>
    <name evidence="1" type="ORF">POCULU_LOCUS10168</name>
</gene>
<evidence type="ECO:0000313" key="2">
    <source>
        <dbReference type="Proteomes" id="UP000789572"/>
    </source>
</evidence>
<keyword evidence="2" id="KW-1185">Reference proteome</keyword>
<comment type="caution">
    <text evidence="1">The sequence shown here is derived from an EMBL/GenBank/DDBJ whole genome shotgun (WGS) entry which is preliminary data.</text>
</comment>
<proteinExistence type="predicted"/>
<reference evidence="1" key="1">
    <citation type="submission" date="2021-06" db="EMBL/GenBank/DDBJ databases">
        <authorList>
            <person name="Kallberg Y."/>
            <person name="Tangrot J."/>
            <person name="Rosling A."/>
        </authorList>
    </citation>
    <scope>NUCLEOTIDE SEQUENCE</scope>
    <source>
        <strain evidence="1">IA702</strain>
    </source>
</reference>